<keyword evidence="3" id="KW-1185">Reference proteome</keyword>
<reference evidence="3" key="1">
    <citation type="journal article" date="2023" name="Commun. Biol.">
        <title>Genome analysis of Parmales, the sister group of diatoms, reveals the evolutionary specialization of diatoms from phago-mixotrophs to photoautotrophs.</title>
        <authorList>
            <person name="Ban H."/>
            <person name="Sato S."/>
            <person name="Yoshikawa S."/>
            <person name="Yamada K."/>
            <person name="Nakamura Y."/>
            <person name="Ichinomiya M."/>
            <person name="Sato N."/>
            <person name="Blanc-Mathieu R."/>
            <person name="Endo H."/>
            <person name="Kuwata A."/>
            <person name="Ogata H."/>
        </authorList>
    </citation>
    <scope>NUCLEOTIDE SEQUENCE [LARGE SCALE GENOMIC DNA]</scope>
</reference>
<gene>
    <name evidence="2" type="ORF">TrCOL_g2312</name>
</gene>
<accession>A0A9W7L4F8</accession>
<protein>
    <submittedName>
        <fullName evidence="2">Uncharacterized protein</fullName>
    </submittedName>
</protein>
<dbReference type="AlphaFoldDB" id="A0A9W7L4F8"/>
<dbReference type="Gene3D" id="3.40.140.10">
    <property type="entry name" value="Cytidine Deaminase, domain 2"/>
    <property type="match status" value="1"/>
</dbReference>
<dbReference type="Proteomes" id="UP001165065">
    <property type="component" value="Unassembled WGS sequence"/>
</dbReference>
<proteinExistence type="predicted"/>
<comment type="caution">
    <text evidence="2">The sequence shown here is derived from an EMBL/GenBank/DDBJ whole genome shotgun (WGS) entry which is preliminary data.</text>
</comment>
<organism evidence="2 3">
    <name type="scientific">Triparma columacea</name>
    <dbReference type="NCBI Taxonomy" id="722753"/>
    <lineage>
        <taxon>Eukaryota</taxon>
        <taxon>Sar</taxon>
        <taxon>Stramenopiles</taxon>
        <taxon>Ochrophyta</taxon>
        <taxon>Bolidophyceae</taxon>
        <taxon>Parmales</taxon>
        <taxon>Triparmaceae</taxon>
        <taxon>Triparma</taxon>
    </lineage>
</organism>
<sequence length="398" mass="43618">MSTSPSPTSPSPRLPTELQTSNDLPTLLPISSLLTTQPTSVPSSNSSTIYEVLPPGRALLHLLSTFKTPPPPDLHPDILERLKTVQCLALRVEPRDTQKVIKALAEVAPIKGELGHLKRVKKVTDYDNGIEGGGGERDKKKAKVEGVRPKKVGSLMVLVMTKCEWDLLPQASRSTFSSRLSGLGSLDGDVIEQMVQVPVPLYPPATSELRKHMEVYWPQVLHHSMKDGRREESNVLTEGDVERFRRFMGVCESANDVIMVDPNGDYGRGVIASSGKAESQHQALINGSETQMNILQTPTVLAIQGQARNSRNSQSSTVENDNNTDTQYLCTGYECYMIKEPNHYDAMALLHARVGAVIFKVWDKGRGGLGGSKGKGMIGVHEIDDTNHTYRVFKIGGL</sequence>
<name>A0A9W7L4F8_9STRA</name>
<evidence type="ECO:0000256" key="1">
    <source>
        <dbReference type="SAM" id="MobiDB-lite"/>
    </source>
</evidence>
<feature type="region of interest" description="Disordered" evidence="1">
    <location>
        <begin position="1"/>
        <end position="23"/>
    </location>
</feature>
<dbReference type="EMBL" id="BRYA01000645">
    <property type="protein sequence ID" value="GMI27546.1"/>
    <property type="molecule type" value="Genomic_DNA"/>
</dbReference>
<evidence type="ECO:0000313" key="3">
    <source>
        <dbReference type="Proteomes" id="UP001165065"/>
    </source>
</evidence>
<evidence type="ECO:0000313" key="2">
    <source>
        <dbReference type="EMBL" id="GMI27546.1"/>
    </source>
</evidence>
<dbReference type="OrthoDB" id="3180714at2759"/>